<dbReference type="AlphaFoldDB" id="A0A177L5W7"/>
<dbReference type="Proteomes" id="UP000076935">
    <property type="component" value="Unassembled WGS sequence"/>
</dbReference>
<keyword evidence="3" id="KW-1185">Reference proteome</keyword>
<evidence type="ECO:0000313" key="3">
    <source>
        <dbReference type="Proteomes" id="UP000076935"/>
    </source>
</evidence>
<comment type="caution">
    <text evidence="2">The sequence shown here is derived from an EMBL/GenBank/DDBJ whole genome shotgun (WGS) entry which is preliminary data.</text>
</comment>
<dbReference type="InterPro" id="IPR020139">
    <property type="entry name" value="DUF2642"/>
</dbReference>
<organism evidence="2 3">
    <name type="scientific">Domibacillus aminovorans</name>
    <dbReference type="NCBI Taxonomy" id="29332"/>
    <lineage>
        <taxon>Bacteria</taxon>
        <taxon>Bacillati</taxon>
        <taxon>Bacillota</taxon>
        <taxon>Bacilli</taxon>
        <taxon>Bacillales</taxon>
        <taxon>Bacillaceae</taxon>
        <taxon>Domibacillus</taxon>
    </lineage>
</organism>
<evidence type="ECO:0000256" key="1">
    <source>
        <dbReference type="SAM" id="MobiDB-lite"/>
    </source>
</evidence>
<feature type="region of interest" description="Disordered" evidence="1">
    <location>
        <begin position="147"/>
        <end position="177"/>
    </location>
</feature>
<accession>A0A177L5W7</accession>
<reference evidence="2 3" key="1">
    <citation type="submission" date="2016-01" db="EMBL/GenBank/DDBJ databases">
        <title>Investigation of taxonomic status of Bacillus aminovorans.</title>
        <authorList>
            <person name="Verma A."/>
            <person name="Pal Y."/>
            <person name="Krishnamurthi S."/>
        </authorList>
    </citation>
    <scope>NUCLEOTIDE SEQUENCE [LARGE SCALE GENOMIC DNA]</scope>
    <source>
        <strain evidence="2 3">DSM 1314</strain>
    </source>
</reference>
<name>A0A177L5W7_9BACI</name>
<proteinExistence type="predicted"/>
<evidence type="ECO:0000313" key="2">
    <source>
        <dbReference type="EMBL" id="OAH61120.1"/>
    </source>
</evidence>
<sequence length="445" mass="51816">MSSPYFSETLKALIGYSIGIFSNDGILIKGSLVDVKEDYIILQNEKEEHFYHHLNQIKSVSKNTKDNQTNKINHDYLQAEKLQEILEQCKQRWVTINCYNDQVLTGFLSKVFDDHLILISGEEKVIMQNSYISTIFSGFYEEGDSNATNNSIENGTSTNSETEATDHSNENEASTNSQLDAISHSHETSAANETEATDRLDALQHNDEVEQKEELDDDQVELVNSSFETSEGKAREMNSFTADSSLRKNRVDKSPFREKEIEEIDSTLYDRKLRSNLVTRKKNIRYDSGTFSRLKDLQSQTYRKNKKLKYSKKDGRLQAEEKQSVIQTTKSKKNIRYDSGTFSRLKDLQSQTYRKNKKLKYSKKDGRLQAEEKQSVIQTTVQVAEEKQDFIQPVWTQEEKEKMLETQYYSLMKQAEKSQNFSLMKQAQKDYMKLKEKRMHRERIK</sequence>
<gene>
    <name evidence="2" type="ORF">AWH49_02195</name>
</gene>
<dbReference type="RefSeq" id="WP_063965575.1">
    <property type="nucleotide sequence ID" value="NZ_JBCNAN010000038.1"/>
</dbReference>
<dbReference type="EMBL" id="LQWY01000023">
    <property type="protein sequence ID" value="OAH61120.1"/>
    <property type="molecule type" value="Genomic_DNA"/>
</dbReference>
<dbReference type="STRING" id="29332.AWH48_14230"/>
<feature type="compositionally biased region" description="Polar residues" evidence="1">
    <location>
        <begin position="147"/>
        <end position="162"/>
    </location>
</feature>
<dbReference type="Pfam" id="PF10842">
    <property type="entry name" value="DUF2642"/>
    <property type="match status" value="1"/>
</dbReference>
<evidence type="ECO:0008006" key="4">
    <source>
        <dbReference type="Google" id="ProtNLM"/>
    </source>
</evidence>
<protein>
    <recommendedName>
        <fullName evidence="4">DUF2642 domain-containing protein</fullName>
    </recommendedName>
</protein>